<evidence type="ECO:0000313" key="3">
    <source>
        <dbReference type="Proteomes" id="UP000644660"/>
    </source>
</evidence>
<dbReference type="RefSeq" id="XP_041405723.1">
    <property type="nucleotide sequence ID" value="XM_041549789.1"/>
</dbReference>
<organism evidence="2 3">
    <name type="scientific">Maudiozyma barnettii</name>
    <dbReference type="NCBI Taxonomy" id="61262"/>
    <lineage>
        <taxon>Eukaryota</taxon>
        <taxon>Fungi</taxon>
        <taxon>Dikarya</taxon>
        <taxon>Ascomycota</taxon>
        <taxon>Saccharomycotina</taxon>
        <taxon>Saccharomycetes</taxon>
        <taxon>Saccharomycetales</taxon>
        <taxon>Saccharomycetaceae</taxon>
        <taxon>Maudiozyma</taxon>
    </lineage>
</organism>
<feature type="compositionally biased region" description="Low complexity" evidence="1">
    <location>
        <begin position="219"/>
        <end position="229"/>
    </location>
</feature>
<dbReference type="AlphaFoldDB" id="A0A8H2ZHF2"/>
<reference evidence="2 3" key="1">
    <citation type="submission" date="2020-05" db="EMBL/GenBank/DDBJ databases">
        <authorList>
            <person name="Casaregola S."/>
            <person name="Devillers H."/>
            <person name="Grondin C."/>
        </authorList>
    </citation>
    <scope>NUCLEOTIDE SEQUENCE [LARGE SCALE GENOMIC DNA]</scope>
    <source>
        <strain evidence="2 3">CLIB 1767</strain>
    </source>
</reference>
<evidence type="ECO:0000313" key="2">
    <source>
        <dbReference type="EMBL" id="CAB4253878.1"/>
    </source>
</evidence>
<accession>A0A8H2ZHF2</accession>
<sequence length="559" mass="65046">MKNRRFPKKTKGKNKTEPKRELTNQNDFYEQGTFEEEQAERWLLSDVKKSLRYYVEAFKMYELGLSCMKESTERTIYNISYNESRLLLQIYTDYLANDGYINILQYIKLDDIPNVNEILKTLPTIVNNLENVYNKFINNAKIDTWDLQYNLLTSYLSLLESNETYQLSSGEIIQICNKFVEMSQLLIKRQINELENWLNFIPQEKKDQNDINLTKDTLNENSSSNNNVNKDGSGIILNPENNKPHEEEIMEVSDQITVETLSEVLLNSYKFIEVILEIIIQNKMIITDVSKVETLNVVQINYLCDLVDKLYAQIEDIIITELHGINLDLKDINVTKFSIEGDKKILQGDLDEFLKFEEIDITDPNWDISLAYQMIKIDALELSIDCFTNQDSMMEWELAGLLSKKLSIVSRLLSAKRSNILSNGKFDQLQMDQLSEIVFKLCNIYIINSDNELRRYMIKSTDNDATKLIKILMKNAKTLLSNGQTISKQSCGMQETIVDKLKRNYIYNQATTRLQMIERYEQERSGTTTDSPITHTDLESLDVTIQDLLRDHPFYSGLL</sequence>
<feature type="compositionally biased region" description="Basic residues" evidence="1">
    <location>
        <begin position="1"/>
        <end position="13"/>
    </location>
</feature>
<dbReference type="GeneID" id="64856853"/>
<proteinExistence type="predicted"/>
<dbReference type="OrthoDB" id="5328412at2759"/>
<dbReference type="EMBL" id="CAEFZW010000003">
    <property type="protein sequence ID" value="CAB4253878.1"/>
    <property type="molecule type" value="Genomic_DNA"/>
</dbReference>
<dbReference type="Proteomes" id="UP000644660">
    <property type="component" value="Unassembled WGS sequence"/>
</dbReference>
<feature type="region of interest" description="Disordered" evidence="1">
    <location>
        <begin position="216"/>
        <end position="236"/>
    </location>
</feature>
<keyword evidence="3" id="KW-1185">Reference proteome</keyword>
<feature type="region of interest" description="Disordered" evidence="1">
    <location>
        <begin position="1"/>
        <end position="28"/>
    </location>
</feature>
<protein>
    <submittedName>
        <fullName evidence="2">Uncharacterized protein</fullName>
    </submittedName>
</protein>
<evidence type="ECO:0000256" key="1">
    <source>
        <dbReference type="SAM" id="MobiDB-lite"/>
    </source>
</evidence>
<gene>
    <name evidence="2" type="ORF">KABA2_03S07458</name>
</gene>
<name>A0A8H2ZHF2_9SACH</name>
<comment type="caution">
    <text evidence="2">The sequence shown here is derived from an EMBL/GenBank/DDBJ whole genome shotgun (WGS) entry which is preliminary data.</text>
</comment>